<reference evidence="1 2" key="1">
    <citation type="submission" date="2019-08" db="EMBL/GenBank/DDBJ databases">
        <title>Draft genome sequences of two oriental melons (Cucumis melo L. var makuwa).</title>
        <authorList>
            <person name="Kwon S.-Y."/>
        </authorList>
    </citation>
    <scope>NUCLEOTIDE SEQUENCE [LARGE SCALE GENOMIC DNA]</scope>
    <source>
        <strain evidence="2">cv. Chang Bougi</strain>
        <tissue evidence="1">Leaf</tissue>
    </source>
</reference>
<accession>A0A5D3C8L6</accession>
<comment type="caution">
    <text evidence="1">The sequence shown here is derived from an EMBL/GenBank/DDBJ whole genome shotgun (WGS) entry which is preliminary data.</text>
</comment>
<name>A0A5D3C8L6_CUCMM</name>
<gene>
    <name evidence="1" type="ORF">E5676_scaffold105G00320</name>
</gene>
<evidence type="ECO:0000313" key="2">
    <source>
        <dbReference type="Proteomes" id="UP000321947"/>
    </source>
</evidence>
<dbReference type="EMBL" id="SSTD01013124">
    <property type="protein sequence ID" value="TYK07632.1"/>
    <property type="molecule type" value="Genomic_DNA"/>
</dbReference>
<sequence length="540" mass="61909">MNIRNKLSIEYRERVFKFLDIVKYHIDEYGQIRYERFYEGTSSNPFHEGTRSSDPFHIEGTSSNLFSEDNEMLGMLHDLQSLIKHDEETIEEASLKNDMSFNSGVKEEMMNIFQKLLNQACRELYPGYLEFSSLNFLVTLMHVKQNESYVTWAWDKILFMHHRSKLHDGSVERRPPPVILNEHDILEQIDSLEFPMMSKHSSLKDKKRKRPLNWTKISTQLNIEEKTKDTMNARLNLQDLKIRKNLHLIEVGTTIRRDKFKISITRREVSDPLVIETRERNNLFLDFFSLAMEPSPDVRSYTRCIMGRVVQVVQNNRISDIPEVDDVEDQQLNVPKIVVSDRVADHVEDDTLCRVDVDPTVVERSVVHHVVDDFINDDNEQLSVQSRPSNPPLSISPPHISCPPFGFSSSLCLRPLVSSQHRVVSTVADRCVSSFYVFFCRIVTVRSPTGRFPRSSAKSLAEPSSFSASHSLGSSRTFTEDQFVLGVLSSSPKTNFVLGVPLDSPKTRDVPTGSLDYMCSRTCPFKGKGKGRGKLANDKK</sequence>
<protein>
    <submittedName>
        <fullName evidence="1">Receptor-like protein kinase FERONIA</fullName>
    </submittedName>
</protein>
<dbReference type="AlphaFoldDB" id="A0A5D3C8L6"/>
<keyword evidence="1" id="KW-0418">Kinase</keyword>
<dbReference type="Proteomes" id="UP000321947">
    <property type="component" value="Unassembled WGS sequence"/>
</dbReference>
<evidence type="ECO:0000313" key="1">
    <source>
        <dbReference type="EMBL" id="TYK07632.1"/>
    </source>
</evidence>
<organism evidence="1 2">
    <name type="scientific">Cucumis melo var. makuwa</name>
    <name type="common">Oriental melon</name>
    <dbReference type="NCBI Taxonomy" id="1194695"/>
    <lineage>
        <taxon>Eukaryota</taxon>
        <taxon>Viridiplantae</taxon>
        <taxon>Streptophyta</taxon>
        <taxon>Embryophyta</taxon>
        <taxon>Tracheophyta</taxon>
        <taxon>Spermatophyta</taxon>
        <taxon>Magnoliopsida</taxon>
        <taxon>eudicotyledons</taxon>
        <taxon>Gunneridae</taxon>
        <taxon>Pentapetalae</taxon>
        <taxon>rosids</taxon>
        <taxon>fabids</taxon>
        <taxon>Cucurbitales</taxon>
        <taxon>Cucurbitaceae</taxon>
        <taxon>Benincaseae</taxon>
        <taxon>Cucumis</taxon>
    </lineage>
</organism>
<dbReference type="GO" id="GO:0016301">
    <property type="term" value="F:kinase activity"/>
    <property type="evidence" value="ECO:0007669"/>
    <property type="project" value="UniProtKB-KW"/>
</dbReference>
<keyword evidence="1" id="KW-0808">Transferase</keyword>
<keyword evidence="1" id="KW-0675">Receptor</keyword>
<proteinExistence type="predicted"/>